<comment type="caution">
    <text evidence="2">The sequence shown here is derived from an EMBL/GenBank/DDBJ whole genome shotgun (WGS) entry which is preliminary data.</text>
</comment>
<evidence type="ECO:0000259" key="1">
    <source>
        <dbReference type="Pfam" id="PF04266"/>
    </source>
</evidence>
<dbReference type="RefSeq" id="WP_150398794.1">
    <property type="nucleotide sequence ID" value="NZ_VUAV01000166.1"/>
</dbReference>
<feature type="non-terminal residue" evidence="2">
    <location>
        <position position="30"/>
    </location>
</feature>
<sequence>MKALSIRSDYAADIMNGTKTEEYRSWSTKY</sequence>
<reference evidence="2 3" key="1">
    <citation type="submission" date="2019-09" db="EMBL/GenBank/DDBJ databases">
        <title>Comparative analysis of L. crispatus genomes revealed niche specific adaptation to different host and body sites.</title>
        <authorList>
            <person name="Pan M."/>
            <person name="Hidalgo-Cantabrana C."/>
            <person name="Barrangou R."/>
        </authorList>
    </citation>
    <scope>NUCLEOTIDE SEQUENCE [LARGE SCALE GENOMIC DNA]</scope>
    <source>
        <strain evidence="2 3">NCK2488</strain>
    </source>
</reference>
<accession>A0A5M9YVP9</accession>
<protein>
    <submittedName>
        <fullName evidence="2">ASCH domain-containing protein</fullName>
    </submittedName>
</protein>
<dbReference type="Proteomes" id="UP000324504">
    <property type="component" value="Unassembled WGS sequence"/>
</dbReference>
<dbReference type="EMBL" id="VUAV01000166">
    <property type="protein sequence ID" value="KAA8810367.1"/>
    <property type="molecule type" value="Genomic_DNA"/>
</dbReference>
<dbReference type="InterPro" id="IPR015947">
    <property type="entry name" value="PUA-like_sf"/>
</dbReference>
<evidence type="ECO:0000313" key="3">
    <source>
        <dbReference type="Proteomes" id="UP000324504"/>
    </source>
</evidence>
<proteinExistence type="predicted"/>
<dbReference type="Gene3D" id="2.30.130.30">
    <property type="entry name" value="Hypothetical protein"/>
    <property type="match status" value="1"/>
</dbReference>
<organism evidence="2 3">
    <name type="scientific">Lactobacillus crispatus</name>
    <dbReference type="NCBI Taxonomy" id="47770"/>
    <lineage>
        <taxon>Bacteria</taxon>
        <taxon>Bacillati</taxon>
        <taxon>Bacillota</taxon>
        <taxon>Bacilli</taxon>
        <taxon>Lactobacillales</taxon>
        <taxon>Lactobacillaceae</taxon>
        <taxon>Lactobacillus</taxon>
    </lineage>
</organism>
<dbReference type="SUPFAM" id="SSF88697">
    <property type="entry name" value="PUA domain-like"/>
    <property type="match status" value="1"/>
</dbReference>
<name>A0A5M9YVP9_9LACO</name>
<feature type="domain" description="ASCH" evidence="1">
    <location>
        <begin position="4"/>
        <end position="29"/>
    </location>
</feature>
<dbReference type="AlphaFoldDB" id="A0A5M9YVP9"/>
<dbReference type="InterPro" id="IPR007374">
    <property type="entry name" value="ASCH_domain"/>
</dbReference>
<gene>
    <name evidence="2" type="ORF">F1C09_10300</name>
</gene>
<evidence type="ECO:0000313" key="2">
    <source>
        <dbReference type="EMBL" id="KAA8810367.1"/>
    </source>
</evidence>
<dbReference type="Pfam" id="PF04266">
    <property type="entry name" value="ASCH"/>
    <property type="match status" value="1"/>
</dbReference>